<dbReference type="PANTHER" id="PTHR48045">
    <property type="entry name" value="UDP-GLYCOSYLTRANSFERASE 72B1"/>
    <property type="match status" value="1"/>
</dbReference>
<sequence>MSGHSKIQHLLLVPIPAYGHIRPLCALAGRLAAKSNIVITILMPPNWFKSAQSDIVAQFPAGHEALGRIRVVSLFDAADLDTFALMPKAVEHYPAAYENLYRGGPIKCATTGTEFAAVPPPAALILDVFALPQLHATRAVSGNTVPIFMFIAGNAGALIRMFGPESMGGQGDLWPKINAEALRLGKTADEIGDQIFMHTDGTVLQIPGMPAMYDYETIPQVTIAAPIAALHRSAHDMLTACDGIFLNTASAYDGKTLIAFEDWVRESLHKPIYVVGPLLPLGYGVQQIPMSNKPVDVEIRSFLDSMKSRYGEKSVLFISFGSVFWPKLANQIEDLVDALLEKQFPFILCNASPAAIVPDELVTKINASGIGKAAAWAPQQYIMTHPATGWFLGHCGHGGVLEALTAGVPMICWPFQADQPIAAVHLSQNLNVAFHLMEVRTGKGLQPLHSGYAPQGTRAAMQVEFRGVIDQCRSEVGQEKRRNAQRIQGELADAWKADGAASLAIEDFFASYFPSR</sequence>
<dbReference type="CDD" id="cd03784">
    <property type="entry name" value="GT1_Gtf-like"/>
    <property type="match status" value="1"/>
</dbReference>
<dbReference type="AlphaFoldDB" id="A0AAD6ZJF9"/>
<gene>
    <name evidence="2" type="ORF">DFH08DRAFT_346130</name>
</gene>
<dbReference type="SUPFAM" id="SSF53756">
    <property type="entry name" value="UDP-Glycosyltransferase/glycogen phosphorylase"/>
    <property type="match status" value="1"/>
</dbReference>
<dbReference type="Gene3D" id="3.40.50.2000">
    <property type="entry name" value="Glycogen Phosphorylase B"/>
    <property type="match status" value="2"/>
</dbReference>
<organism evidence="2 3">
    <name type="scientific">Mycena albidolilacea</name>
    <dbReference type="NCBI Taxonomy" id="1033008"/>
    <lineage>
        <taxon>Eukaryota</taxon>
        <taxon>Fungi</taxon>
        <taxon>Dikarya</taxon>
        <taxon>Basidiomycota</taxon>
        <taxon>Agaricomycotina</taxon>
        <taxon>Agaricomycetes</taxon>
        <taxon>Agaricomycetidae</taxon>
        <taxon>Agaricales</taxon>
        <taxon>Marasmiineae</taxon>
        <taxon>Mycenaceae</taxon>
        <taxon>Mycena</taxon>
    </lineage>
</organism>
<name>A0AAD6ZJF9_9AGAR</name>
<comment type="caution">
    <text evidence="2">The sequence shown here is derived from an EMBL/GenBank/DDBJ whole genome shotgun (WGS) entry which is preliminary data.</text>
</comment>
<evidence type="ECO:0000313" key="2">
    <source>
        <dbReference type="EMBL" id="KAJ7323852.1"/>
    </source>
</evidence>
<proteinExistence type="predicted"/>
<dbReference type="PANTHER" id="PTHR48045:SF31">
    <property type="entry name" value="UDP-GLYCOSYLTRANSFERASE 76B1-LIKE"/>
    <property type="match status" value="1"/>
</dbReference>
<protein>
    <recommendedName>
        <fullName evidence="4">Glycosyltransferase family 1 protein</fullName>
    </recommendedName>
</protein>
<dbReference type="EMBL" id="JARIHO010000045">
    <property type="protein sequence ID" value="KAJ7323852.1"/>
    <property type="molecule type" value="Genomic_DNA"/>
</dbReference>
<dbReference type="Pfam" id="PF00201">
    <property type="entry name" value="UDPGT"/>
    <property type="match status" value="1"/>
</dbReference>
<dbReference type="GO" id="GO:0008194">
    <property type="term" value="F:UDP-glycosyltransferase activity"/>
    <property type="evidence" value="ECO:0007669"/>
    <property type="project" value="InterPro"/>
</dbReference>
<accession>A0AAD6ZJF9</accession>
<dbReference type="Proteomes" id="UP001218218">
    <property type="component" value="Unassembled WGS sequence"/>
</dbReference>
<keyword evidence="1" id="KW-0808">Transferase</keyword>
<evidence type="ECO:0000313" key="3">
    <source>
        <dbReference type="Proteomes" id="UP001218218"/>
    </source>
</evidence>
<evidence type="ECO:0008006" key="4">
    <source>
        <dbReference type="Google" id="ProtNLM"/>
    </source>
</evidence>
<reference evidence="2" key="1">
    <citation type="submission" date="2023-03" db="EMBL/GenBank/DDBJ databases">
        <title>Massive genome expansion in bonnet fungi (Mycena s.s.) driven by repeated elements and novel gene families across ecological guilds.</title>
        <authorList>
            <consortium name="Lawrence Berkeley National Laboratory"/>
            <person name="Harder C.B."/>
            <person name="Miyauchi S."/>
            <person name="Viragh M."/>
            <person name="Kuo A."/>
            <person name="Thoen E."/>
            <person name="Andreopoulos B."/>
            <person name="Lu D."/>
            <person name="Skrede I."/>
            <person name="Drula E."/>
            <person name="Henrissat B."/>
            <person name="Morin E."/>
            <person name="Kohler A."/>
            <person name="Barry K."/>
            <person name="LaButti K."/>
            <person name="Morin E."/>
            <person name="Salamov A."/>
            <person name="Lipzen A."/>
            <person name="Mereny Z."/>
            <person name="Hegedus B."/>
            <person name="Baldrian P."/>
            <person name="Stursova M."/>
            <person name="Weitz H."/>
            <person name="Taylor A."/>
            <person name="Grigoriev I.V."/>
            <person name="Nagy L.G."/>
            <person name="Martin F."/>
            <person name="Kauserud H."/>
        </authorList>
    </citation>
    <scope>NUCLEOTIDE SEQUENCE</scope>
    <source>
        <strain evidence="2">CBHHK002</strain>
    </source>
</reference>
<evidence type="ECO:0000256" key="1">
    <source>
        <dbReference type="ARBA" id="ARBA00022679"/>
    </source>
</evidence>
<keyword evidence="3" id="KW-1185">Reference proteome</keyword>
<dbReference type="InterPro" id="IPR002213">
    <property type="entry name" value="UDP_glucos_trans"/>
</dbReference>